<dbReference type="GO" id="GO:0070971">
    <property type="term" value="C:endoplasmic reticulum exit site"/>
    <property type="evidence" value="ECO:0007669"/>
    <property type="project" value="TreeGrafter"/>
</dbReference>
<dbReference type="InterPro" id="IPR050550">
    <property type="entry name" value="SEC23_SEC24_subfamily"/>
</dbReference>
<feature type="non-terminal residue" evidence="2">
    <location>
        <position position="1066"/>
    </location>
</feature>
<dbReference type="GO" id="GO:0006886">
    <property type="term" value="P:intracellular protein transport"/>
    <property type="evidence" value="ECO:0007669"/>
    <property type="project" value="InterPro"/>
</dbReference>
<dbReference type="OrthoDB" id="49016at2759"/>
<feature type="domain" description="Sec23/Sec24 beta-sandwich" evidence="1">
    <location>
        <begin position="272"/>
        <end position="370"/>
    </location>
</feature>
<dbReference type="GO" id="GO:0030127">
    <property type="term" value="C:COPII vesicle coat"/>
    <property type="evidence" value="ECO:0007669"/>
    <property type="project" value="InterPro"/>
</dbReference>
<gene>
    <name evidence="2" type="ORF">Ctob_000898</name>
</gene>
<protein>
    <submittedName>
        <fullName evidence="2">Protein sec</fullName>
    </submittedName>
</protein>
<accession>A0A0M0J529</accession>
<dbReference type="SUPFAM" id="SSF81995">
    <property type="entry name" value="beta-sandwich domain of Sec23/24"/>
    <property type="match status" value="1"/>
</dbReference>
<comment type="caution">
    <text evidence="2">The sequence shown here is derived from an EMBL/GenBank/DDBJ whole genome shotgun (WGS) entry which is preliminary data.</text>
</comment>
<proteinExistence type="predicted"/>
<evidence type="ECO:0000313" key="2">
    <source>
        <dbReference type="EMBL" id="KOO21724.1"/>
    </source>
</evidence>
<dbReference type="EMBL" id="JWZX01003339">
    <property type="protein sequence ID" value="KOO21724.1"/>
    <property type="molecule type" value="Genomic_DNA"/>
</dbReference>
<dbReference type="Gene3D" id="3.40.50.410">
    <property type="entry name" value="von Willebrand factor, type A domain"/>
    <property type="match status" value="1"/>
</dbReference>
<dbReference type="Gene3D" id="2.60.40.1670">
    <property type="entry name" value="beta-sandwich domain of Sec23/24"/>
    <property type="match status" value="1"/>
</dbReference>
<dbReference type="InterPro" id="IPR012990">
    <property type="entry name" value="Beta-sandwich_Sec23_24"/>
</dbReference>
<dbReference type="SUPFAM" id="SSF81811">
    <property type="entry name" value="Helical domain of Sec23/24"/>
    <property type="match status" value="1"/>
</dbReference>
<dbReference type="InterPro" id="IPR036465">
    <property type="entry name" value="vWFA_dom_sf"/>
</dbReference>
<reference evidence="3" key="1">
    <citation type="journal article" date="2015" name="PLoS Genet.">
        <title>Genome Sequence and Transcriptome Analyses of Chrysochromulina tobin: Metabolic Tools for Enhanced Algal Fitness in the Prominent Order Prymnesiales (Haptophyceae).</title>
        <authorList>
            <person name="Hovde B.T."/>
            <person name="Deodato C.R."/>
            <person name="Hunsperger H.M."/>
            <person name="Ryken S.A."/>
            <person name="Yost W."/>
            <person name="Jha R.K."/>
            <person name="Patterson J."/>
            <person name="Monnat R.J. Jr."/>
            <person name="Barlow S.B."/>
            <person name="Starkenburg S.R."/>
            <person name="Cattolico R.A."/>
        </authorList>
    </citation>
    <scope>NUCLEOTIDE SEQUENCE</scope>
    <source>
        <strain evidence="3">CCMP291</strain>
    </source>
</reference>
<dbReference type="AlphaFoldDB" id="A0A0M0J529"/>
<dbReference type="PANTHER" id="PTHR13803">
    <property type="entry name" value="SEC24-RELATED PROTEIN"/>
    <property type="match status" value="1"/>
</dbReference>
<organism evidence="2 3">
    <name type="scientific">Chrysochromulina tobinii</name>
    <dbReference type="NCBI Taxonomy" id="1460289"/>
    <lineage>
        <taxon>Eukaryota</taxon>
        <taxon>Haptista</taxon>
        <taxon>Haptophyta</taxon>
        <taxon>Prymnesiophyceae</taxon>
        <taxon>Prymnesiales</taxon>
        <taxon>Chrysochromulinaceae</taxon>
        <taxon>Chrysochromulina</taxon>
    </lineage>
</organism>
<dbReference type="GO" id="GO:0090110">
    <property type="term" value="P:COPII-coated vesicle cargo loading"/>
    <property type="evidence" value="ECO:0007669"/>
    <property type="project" value="TreeGrafter"/>
</dbReference>
<dbReference type="Pfam" id="PF08033">
    <property type="entry name" value="Sec23_BS"/>
    <property type="match status" value="1"/>
</dbReference>
<dbReference type="Proteomes" id="UP000037460">
    <property type="component" value="Unassembled WGS sequence"/>
</dbReference>
<dbReference type="GO" id="GO:0008270">
    <property type="term" value="F:zinc ion binding"/>
    <property type="evidence" value="ECO:0007669"/>
    <property type="project" value="TreeGrafter"/>
</dbReference>
<dbReference type="GO" id="GO:0000149">
    <property type="term" value="F:SNARE binding"/>
    <property type="evidence" value="ECO:0007669"/>
    <property type="project" value="TreeGrafter"/>
</dbReference>
<evidence type="ECO:0000259" key="1">
    <source>
        <dbReference type="Pfam" id="PF08033"/>
    </source>
</evidence>
<dbReference type="InterPro" id="IPR036175">
    <property type="entry name" value="Sec23/24_helical_dom_sf"/>
</dbReference>
<evidence type="ECO:0000313" key="3">
    <source>
        <dbReference type="Proteomes" id="UP000037460"/>
    </source>
</evidence>
<keyword evidence="3" id="KW-1185">Reference proteome</keyword>
<dbReference type="Gene3D" id="1.20.120.730">
    <property type="entry name" value="Sec23/Sec24 helical domain"/>
    <property type="match status" value="1"/>
</dbReference>
<sequence>MREPLTPDTRTLVLALETSAAAYASGAVRAYCDAAVVALESLAASELVDSETLLTLPKHTPPPLSHVSVALPALRAFLERLAHAAPRSADASSAAAAAASSEADRAALPSAVNIVLQLLDGMPATLLLCSASGATHGAAKTTRRMPERRVGGAPMMPSAIVPGALGPPPTDADAERAASFERLTRAEAPQIRDLARKCLAASVTVHLCLAPARDDAFVDAASLAPLAWVTGGEWLLADEFGAPAGGRASTAEPATARVSRWVERSIAQRPAGTEGVFRVRTSAGLKVTNLISRETEADSTVVNLPSAQRDTTLALELAHASTPSGSAAKDKSSAPSAVLSADRVFIQTALLYTAPDGGRRIRVLTRPLRVLRDEGTLLRTVHPPAVAALLAKRCAERLATTAASKVAELVQEECAALLLAMRPLCPPPLRRTETEILLTKPLELLPLLTLAILKLPPLALLLVPGAAREPLHKPDQLVAGLAALGTIAYGSSSVNATGSVDVSGSSMAVHGTVIPTAIDWMETLGVHVQAGYGQFPASLTQGTIAYGSSSVDATGTVDVSGSSMAVHGTVIPTAIDWMETLGVHVQADYGQFPASLTQGTIAYGSSSVDATGTVDVSGSSMAVHGTVIPTAIDWMETLGVHVQAEYGDDPFAVSLTQGTIAYGSSSVNATGSVDVSSSSMAVHSTVIPTAIDWMETLGVHVQAEYGDDPYAASLTQGTIAYGSSSVNATGTVDVSGSSMAVHGTVIPTAIDWMETLGVQVQAEYGDNPFAVSLTQGTIAYGSSSVNATGSVDVSSSSMAVHGTVIPFAIDWMETLGVHVQAEYGDDPFAVSLTQGTIAYGSSSVNATGSVDVSSSSMAVHSTVIPTAIDWMETLGVHVQAEYGDDPYAASLTQGTIAYGSSSVNATGTVDVSGSSMAVHGTVIPTAIDWMETLGVHVHAEYGADPFAVSLSQGTIAYGSSSVDATGTVDVSGSSMAVHGTVIPFAIDWMETLAVHGTIAYGSSSVNATGTVDVSGSSMAVHGTVVPIAIDWMETLGLHVQVEYGADPFAASLTQGTIAYGSSSVNA</sequence>
<name>A0A0M0J529_9EUKA</name>